<dbReference type="OrthoDB" id="5376804at2759"/>
<protein>
    <submittedName>
        <fullName evidence="2">Uncharacterized protein</fullName>
    </submittedName>
</protein>
<keyword evidence="1" id="KW-1133">Transmembrane helix</keyword>
<keyword evidence="1" id="KW-0812">Transmembrane</keyword>
<accession>A0A9W8RKE1</accession>
<evidence type="ECO:0000256" key="1">
    <source>
        <dbReference type="SAM" id="Phobius"/>
    </source>
</evidence>
<reference evidence="2" key="1">
    <citation type="submission" date="2022-09" db="EMBL/GenBank/DDBJ databases">
        <title>Fusarium specimens isolated from Avocado Roots.</title>
        <authorList>
            <person name="Stajich J."/>
            <person name="Roper C."/>
            <person name="Heimlech-Rivalta G."/>
        </authorList>
    </citation>
    <scope>NUCLEOTIDE SEQUENCE</scope>
    <source>
        <strain evidence="2">CF00136</strain>
    </source>
</reference>
<sequence length="184" mass="20168">MRILNGTDDGFTNVHPEPVTQLELLFRAAVTDSLKGRLRKTEDPVMGVVANVSRNIAASLSKGAGQNDNKVEGDGFSPIVYVKIRWPWLLLLGSQILLSVIFVTFVITRTTLSNLGVTKSSLLPVLFAVSPDVRALVEKSTGTDYDKSHQEFTEIADQAQGVVEKFSPGIKERGWVLREPNSES</sequence>
<keyword evidence="1" id="KW-0472">Membrane</keyword>
<dbReference type="AlphaFoldDB" id="A0A9W8RKE1"/>
<gene>
    <name evidence="2" type="ORF">NW762_013444</name>
</gene>
<dbReference type="EMBL" id="JAOQAZ010000042">
    <property type="protein sequence ID" value="KAJ4246504.1"/>
    <property type="molecule type" value="Genomic_DNA"/>
</dbReference>
<comment type="caution">
    <text evidence="2">The sequence shown here is derived from an EMBL/GenBank/DDBJ whole genome shotgun (WGS) entry which is preliminary data.</text>
</comment>
<evidence type="ECO:0000313" key="3">
    <source>
        <dbReference type="Proteomes" id="UP001152049"/>
    </source>
</evidence>
<evidence type="ECO:0000313" key="2">
    <source>
        <dbReference type="EMBL" id="KAJ4246504.1"/>
    </source>
</evidence>
<name>A0A9W8RKE1_9HYPO</name>
<dbReference type="Proteomes" id="UP001152049">
    <property type="component" value="Unassembled WGS sequence"/>
</dbReference>
<feature type="transmembrane region" description="Helical" evidence="1">
    <location>
        <begin position="86"/>
        <end position="107"/>
    </location>
</feature>
<organism evidence="2 3">
    <name type="scientific">Fusarium torreyae</name>
    <dbReference type="NCBI Taxonomy" id="1237075"/>
    <lineage>
        <taxon>Eukaryota</taxon>
        <taxon>Fungi</taxon>
        <taxon>Dikarya</taxon>
        <taxon>Ascomycota</taxon>
        <taxon>Pezizomycotina</taxon>
        <taxon>Sordariomycetes</taxon>
        <taxon>Hypocreomycetidae</taxon>
        <taxon>Hypocreales</taxon>
        <taxon>Nectriaceae</taxon>
        <taxon>Fusarium</taxon>
    </lineage>
</organism>
<dbReference type="PANTHER" id="PTHR35394">
    <property type="entry name" value="DUF3176 DOMAIN-CONTAINING PROTEIN"/>
    <property type="match status" value="1"/>
</dbReference>
<keyword evidence="3" id="KW-1185">Reference proteome</keyword>
<dbReference type="PANTHER" id="PTHR35394:SF5">
    <property type="entry name" value="DUF3176 DOMAIN-CONTAINING PROTEIN"/>
    <property type="match status" value="1"/>
</dbReference>
<proteinExistence type="predicted"/>